<dbReference type="RefSeq" id="WP_011943866.1">
    <property type="nucleotide sequence ID" value="NC_009486.1"/>
</dbReference>
<dbReference type="CDD" id="cd02440">
    <property type="entry name" value="AdoMet_MTases"/>
    <property type="match status" value="1"/>
</dbReference>
<sequence>MKLRPWEFYDRIARAYDSMYETPKWKLYHRLIGSFLEEYLKNPCRVLDLGGGTGKWSLFLQERGFEVVLVDPSKEMLEVAREKGVKNVVEARAEDLPFPSGAFEAVLALGDVLSYVENKDKAFSEIRRVLVPDGLLIATVDNFYTFLQQMIEKDAWDQITHFLKTQTTSVGTTLFSFNSYAFKPEDLDSLEGFETVDIRGIGVMEYSDEQISERKETIFQLERELSKDRNIIWKAGHIFFVLKKKRGA</sequence>
<dbReference type="InterPro" id="IPR013216">
    <property type="entry name" value="Methyltransf_11"/>
</dbReference>
<evidence type="ECO:0000313" key="2">
    <source>
        <dbReference type="EMBL" id="ABQ47407.1"/>
    </source>
</evidence>
<dbReference type="AlphaFoldDB" id="A5IMI4"/>
<reference evidence="3" key="1">
    <citation type="submission" date="2007-05" db="EMBL/GenBank/DDBJ databases">
        <title>Complete sequence of Thermotoga petrophila RKU-1.</title>
        <authorList>
            <consortium name="US DOE Joint Genome Institute"/>
            <person name="Copeland A."/>
            <person name="Lucas S."/>
            <person name="Lapidus A."/>
            <person name="Barry K."/>
            <person name="Glavina del Rio T."/>
            <person name="Dalin E."/>
            <person name="Tice H."/>
            <person name="Pitluck S."/>
            <person name="Sims D."/>
            <person name="Brettin T."/>
            <person name="Bruce D."/>
            <person name="Detter J.C."/>
            <person name="Han C."/>
            <person name="Tapia R."/>
            <person name="Schmutz J."/>
            <person name="Larimer F."/>
            <person name="Land M."/>
            <person name="Hauser L."/>
            <person name="Kyrpides N."/>
            <person name="Mikhailova N."/>
            <person name="Nelson K."/>
            <person name="Gogarten J.P."/>
            <person name="Noll K."/>
            <person name="Richardson P."/>
        </authorList>
    </citation>
    <scope>NUCLEOTIDE SEQUENCE [LARGE SCALE GENOMIC DNA]</scope>
    <source>
        <strain evidence="3">ATCC BAA-488 / DSM 13995 / JCM 10881 / RKU-1</strain>
    </source>
</reference>
<dbReference type="PANTHER" id="PTHR43591">
    <property type="entry name" value="METHYLTRANSFERASE"/>
    <property type="match status" value="1"/>
</dbReference>
<accession>A5IMI4</accession>
<dbReference type="Proteomes" id="UP000006558">
    <property type="component" value="Chromosome"/>
</dbReference>
<name>A5IMI4_THEP1</name>
<dbReference type="GO" id="GO:0032259">
    <property type="term" value="P:methylation"/>
    <property type="evidence" value="ECO:0007669"/>
    <property type="project" value="UniProtKB-KW"/>
</dbReference>
<dbReference type="PANTHER" id="PTHR43591:SF110">
    <property type="entry name" value="RHODANESE DOMAIN-CONTAINING PROTEIN"/>
    <property type="match status" value="1"/>
</dbReference>
<keyword evidence="2" id="KW-0489">Methyltransferase</keyword>
<feature type="domain" description="Methyltransferase type 11" evidence="1">
    <location>
        <begin position="47"/>
        <end position="137"/>
    </location>
</feature>
<dbReference type="SUPFAM" id="SSF53335">
    <property type="entry name" value="S-adenosyl-L-methionine-dependent methyltransferases"/>
    <property type="match status" value="1"/>
</dbReference>
<dbReference type="GO" id="GO:0008757">
    <property type="term" value="F:S-adenosylmethionine-dependent methyltransferase activity"/>
    <property type="evidence" value="ECO:0007669"/>
    <property type="project" value="InterPro"/>
</dbReference>
<proteinExistence type="predicted"/>
<organism evidence="2 3">
    <name type="scientific">Thermotoga petrophila (strain ATCC BAA-488 / DSM 13995 / JCM 10881 / RKU-1)</name>
    <dbReference type="NCBI Taxonomy" id="390874"/>
    <lineage>
        <taxon>Bacteria</taxon>
        <taxon>Thermotogati</taxon>
        <taxon>Thermotogota</taxon>
        <taxon>Thermotogae</taxon>
        <taxon>Thermotogales</taxon>
        <taxon>Thermotogaceae</taxon>
        <taxon>Thermotoga</taxon>
    </lineage>
</organism>
<dbReference type="InterPro" id="IPR029063">
    <property type="entry name" value="SAM-dependent_MTases_sf"/>
</dbReference>
<dbReference type="eggNOG" id="COG2226">
    <property type="taxonomic scope" value="Bacteria"/>
</dbReference>
<reference evidence="2 3" key="2">
    <citation type="journal article" date="2009" name="Proc. Natl. Acad. Sci. U.S.A.">
        <title>On the chimeric nature, thermophilic origin, and phylogenetic placement of the Thermotogales.</title>
        <authorList>
            <person name="Zhaxybayeva O."/>
            <person name="Swithers K.S."/>
            <person name="Lapierre P."/>
            <person name="Fournier G.P."/>
            <person name="Bickhart D.M."/>
            <person name="DeBoy R.T."/>
            <person name="Nelson K.E."/>
            <person name="Nesbo C.L."/>
            <person name="Doolittle W.F."/>
            <person name="Gogarten J.P."/>
            <person name="Noll K.M."/>
        </authorList>
    </citation>
    <scope>NUCLEOTIDE SEQUENCE [LARGE SCALE GENOMIC DNA]</scope>
    <source>
        <strain evidence="3">ATCC BAA-488 / DSM 13995 / JCM 10881 / RKU-1</strain>
    </source>
</reference>
<gene>
    <name evidence="2" type="ordered locus">Tpet_1394</name>
</gene>
<dbReference type="EMBL" id="CP000702">
    <property type="protein sequence ID" value="ABQ47407.1"/>
    <property type="molecule type" value="Genomic_DNA"/>
</dbReference>
<evidence type="ECO:0000313" key="3">
    <source>
        <dbReference type="Proteomes" id="UP000006558"/>
    </source>
</evidence>
<keyword evidence="2" id="KW-0808">Transferase</keyword>
<dbReference type="Gene3D" id="3.40.50.150">
    <property type="entry name" value="Vaccinia Virus protein VP39"/>
    <property type="match status" value="1"/>
</dbReference>
<evidence type="ECO:0000259" key="1">
    <source>
        <dbReference type="Pfam" id="PF08241"/>
    </source>
</evidence>
<dbReference type="Pfam" id="PF08241">
    <property type="entry name" value="Methyltransf_11"/>
    <property type="match status" value="1"/>
</dbReference>
<dbReference type="KEGG" id="tpt:Tpet_1394"/>
<dbReference type="HOGENOM" id="CLU_097888_0_0_0"/>
<protein>
    <submittedName>
        <fullName evidence="2">Methyltransferase type 11</fullName>
    </submittedName>
</protein>
<dbReference type="STRING" id="390874.Tpet_1394"/>